<sequence length="68" mass="7713">MDVTGNVIADYMSGNTRIVILDDAIEPEEEQELIYERVRGIITRSCLRRQKEKDAHPVESAASKLKPL</sequence>
<evidence type="ECO:0000313" key="1">
    <source>
        <dbReference type="EMBL" id="KGJ52341.1"/>
    </source>
</evidence>
<proteinExistence type="predicted"/>
<accession>A0A099I427</accession>
<organism evidence="1 2">
    <name type="scientific">Clostridium innocuum</name>
    <dbReference type="NCBI Taxonomy" id="1522"/>
    <lineage>
        <taxon>Bacteria</taxon>
        <taxon>Bacillati</taxon>
        <taxon>Bacillota</taxon>
        <taxon>Clostridia</taxon>
        <taxon>Eubacteriales</taxon>
        <taxon>Clostridiaceae</taxon>
        <taxon>Clostridium</taxon>
    </lineage>
</organism>
<dbReference type="RefSeq" id="WP_002605945.1">
    <property type="nucleotide sequence ID" value="NZ_JAJTIT010000018.1"/>
</dbReference>
<dbReference type="EMBL" id="JQIF01000072">
    <property type="protein sequence ID" value="KGJ52341.1"/>
    <property type="molecule type" value="Genomic_DNA"/>
</dbReference>
<dbReference type="Proteomes" id="UP000030008">
    <property type="component" value="Unassembled WGS sequence"/>
</dbReference>
<dbReference type="AlphaFoldDB" id="A0A099I427"/>
<reference evidence="1 2" key="1">
    <citation type="submission" date="2014-08" db="EMBL/GenBank/DDBJ databases">
        <title>Clostridium innocuum, an unnegligible vancomycin-resistant pathogen causing extra-intestinal infections.</title>
        <authorList>
            <person name="Feng Y."/>
            <person name="Chiu C.-H."/>
        </authorList>
    </citation>
    <scope>NUCLEOTIDE SEQUENCE [LARGE SCALE GENOMIC DNA]</scope>
    <source>
        <strain evidence="1 2">AN88</strain>
    </source>
</reference>
<name>A0A099I427_CLOIN</name>
<evidence type="ECO:0000313" key="2">
    <source>
        <dbReference type="Proteomes" id="UP000030008"/>
    </source>
</evidence>
<protein>
    <submittedName>
        <fullName evidence="1">Uncharacterized protein</fullName>
    </submittedName>
</protein>
<comment type="caution">
    <text evidence="1">The sequence shown here is derived from an EMBL/GenBank/DDBJ whole genome shotgun (WGS) entry which is preliminary data.</text>
</comment>
<gene>
    <name evidence="1" type="ORF">CIAN88_15510</name>
</gene>